<accession>A0A252B356</accession>
<name>A0A252B356_9PROT</name>
<dbReference type="Proteomes" id="UP000194999">
    <property type="component" value="Unassembled WGS sequence"/>
</dbReference>
<evidence type="ECO:0000313" key="1">
    <source>
        <dbReference type="EMBL" id="OUI98790.1"/>
    </source>
</evidence>
<protein>
    <submittedName>
        <fullName evidence="1">Uncharacterized protein</fullName>
    </submittedName>
</protein>
<dbReference type="AlphaFoldDB" id="A0A252B356"/>
<dbReference type="EMBL" id="JOOY01000081">
    <property type="protein sequence ID" value="OUI98790.1"/>
    <property type="molecule type" value="Genomic_DNA"/>
</dbReference>
<proteinExistence type="predicted"/>
<evidence type="ECO:0000313" key="2">
    <source>
        <dbReference type="Proteomes" id="UP000194999"/>
    </source>
</evidence>
<sequence>MLCTETASLSSGNVGDFRGMFKLENNCSISVSVDLDGAIVMNITAGDSIVILTQNQAGAHRVACDLLEALAQVQGKAE</sequence>
<gene>
    <name evidence="1" type="ORF">HK15_13150</name>
</gene>
<reference evidence="1 2" key="1">
    <citation type="submission" date="2014-06" db="EMBL/GenBank/DDBJ databases">
        <authorList>
            <person name="Ju J."/>
            <person name="Zhang J."/>
        </authorList>
    </citation>
    <scope>NUCLEOTIDE SEQUENCE [LARGE SCALE GENOMIC DNA]</scope>
    <source>
        <strain evidence="1">DmW_048</strain>
    </source>
</reference>
<comment type="caution">
    <text evidence="1">The sequence shown here is derived from an EMBL/GenBank/DDBJ whole genome shotgun (WGS) entry which is preliminary data.</text>
</comment>
<organism evidence="1 2">
    <name type="scientific">Acetobacter orientalis</name>
    <dbReference type="NCBI Taxonomy" id="146474"/>
    <lineage>
        <taxon>Bacteria</taxon>
        <taxon>Pseudomonadati</taxon>
        <taxon>Pseudomonadota</taxon>
        <taxon>Alphaproteobacteria</taxon>
        <taxon>Acetobacterales</taxon>
        <taxon>Acetobacteraceae</taxon>
        <taxon>Acetobacter</taxon>
    </lineage>
</organism>